<sequence>MGCKNQRAGPTRLLSTSQCHLIVNEGPLRTAFAASRLDLPISWQAPVSPCGTQYAYSVRQVL</sequence>
<feature type="non-terminal residue" evidence="1">
    <location>
        <position position="62"/>
    </location>
</feature>
<protein>
    <submittedName>
        <fullName evidence="1">Uncharacterized protein</fullName>
    </submittedName>
</protein>
<evidence type="ECO:0000313" key="2">
    <source>
        <dbReference type="Proteomes" id="UP000699042"/>
    </source>
</evidence>
<dbReference type="EMBL" id="JAESDN010000009">
    <property type="protein sequence ID" value="KAG7045202.1"/>
    <property type="molecule type" value="Genomic_DNA"/>
</dbReference>
<dbReference type="Proteomes" id="UP000699042">
    <property type="component" value="Unassembled WGS sequence"/>
</dbReference>
<organism evidence="1 2">
    <name type="scientific">Colletotrichum scovillei</name>
    <dbReference type="NCBI Taxonomy" id="1209932"/>
    <lineage>
        <taxon>Eukaryota</taxon>
        <taxon>Fungi</taxon>
        <taxon>Dikarya</taxon>
        <taxon>Ascomycota</taxon>
        <taxon>Pezizomycotina</taxon>
        <taxon>Sordariomycetes</taxon>
        <taxon>Hypocreomycetidae</taxon>
        <taxon>Glomerellales</taxon>
        <taxon>Glomerellaceae</taxon>
        <taxon>Colletotrichum</taxon>
        <taxon>Colletotrichum acutatum species complex</taxon>
    </lineage>
</organism>
<reference evidence="1" key="1">
    <citation type="submission" date="2021-05" db="EMBL/GenBank/DDBJ databases">
        <title>Comparative genomics of three Colletotrichum scovillei strains and genetic complementation revealed genes involved fungal growth and virulence on chili pepper.</title>
        <authorList>
            <person name="Hsieh D.-K."/>
            <person name="Chuang S.-C."/>
            <person name="Chen C.-Y."/>
            <person name="Chao Y.-T."/>
            <person name="Lu M.-Y.J."/>
            <person name="Lee M.-H."/>
            <person name="Shih M.-C."/>
        </authorList>
    </citation>
    <scope>NUCLEOTIDE SEQUENCE</scope>
    <source>
        <strain evidence="1">Coll-153</strain>
    </source>
</reference>
<gene>
    <name evidence="1" type="ORF">JMJ77_009287</name>
</gene>
<keyword evidence="2" id="KW-1185">Reference proteome</keyword>
<accession>A0A9P7QZN7</accession>
<comment type="caution">
    <text evidence="1">The sequence shown here is derived from an EMBL/GenBank/DDBJ whole genome shotgun (WGS) entry which is preliminary data.</text>
</comment>
<evidence type="ECO:0000313" key="1">
    <source>
        <dbReference type="EMBL" id="KAG7045202.1"/>
    </source>
</evidence>
<name>A0A9P7QZN7_9PEZI</name>
<proteinExistence type="predicted"/>
<dbReference type="AlphaFoldDB" id="A0A9P7QZN7"/>